<proteinExistence type="predicted"/>
<reference evidence="4" key="1">
    <citation type="submission" date="2021-02" db="EMBL/GenBank/DDBJ databases">
        <authorList>
            <person name="Nowell W R."/>
        </authorList>
    </citation>
    <scope>NUCLEOTIDE SEQUENCE</scope>
    <source>
        <strain evidence="4">Ploen Becks lab</strain>
    </source>
</reference>
<dbReference type="Gene3D" id="3.80.10.10">
    <property type="entry name" value="Ribonuclease Inhibitor"/>
    <property type="match status" value="1"/>
</dbReference>
<keyword evidence="5" id="KW-1185">Reference proteome</keyword>
<evidence type="ECO:0000313" key="5">
    <source>
        <dbReference type="Proteomes" id="UP000663879"/>
    </source>
</evidence>
<dbReference type="InterPro" id="IPR050328">
    <property type="entry name" value="Dev_Immune_Receptor"/>
</dbReference>
<comment type="caution">
    <text evidence="4">The sequence shown here is derived from an EMBL/GenBank/DDBJ whole genome shotgun (WGS) entry which is preliminary data.</text>
</comment>
<dbReference type="OrthoDB" id="6363818at2759"/>
<evidence type="ECO:0000256" key="3">
    <source>
        <dbReference type="ARBA" id="ARBA00022737"/>
    </source>
</evidence>
<dbReference type="PANTHER" id="PTHR24373:SF397">
    <property type="entry name" value="IG-LIKE DOMAIN-CONTAINING PROTEIN"/>
    <property type="match status" value="1"/>
</dbReference>
<dbReference type="AlphaFoldDB" id="A0A814IP56"/>
<protein>
    <submittedName>
        <fullName evidence="4">Uncharacterized protein</fullName>
    </submittedName>
</protein>
<dbReference type="Pfam" id="PF13855">
    <property type="entry name" value="LRR_8"/>
    <property type="match status" value="2"/>
</dbReference>
<evidence type="ECO:0000256" key="1">
    <source>
        <dbReference type="ARBA" id="ARBA00022614"/>
    </source>
</evidence>
<dbReference type="Proteomes" id="UP000663879">
    <property type="component" value="Unassembled WGS sequence"/>
</dbReference>
<name>A0A814IP56_9BILA</name>
<dbReference type="InterPro" id="IPR003591">
    <property type="entry name" value="Leu-rich_rpt_typical-subtyp"/>
</dbReference>
<evidence type="ECO:0000313" key="4">
    <source>
        <dbReference type="EMBL" id="CAF1026259.1"/>
    </source>
</evidence>
<keyword evidence="1" id="KW-0433">Leucine-rich repeat</keyword>
<dbReference type="EMBL" id="CAJNOC010004566">
    <property type="protein sequence ID" value="CAF1026259.1"/>
    <property type="molecule type" value="Genomic_DNA"/>
</dbReference>
<sequence length="534" mass="62871">MKNKQHDISEYYELLRNTIDTHAENMLADVLISNDEKVHINDERSCIMSKIKEIEKVNITSLKFEPYCFFIDKEFENVTGFLIPIFHLKHGFGKLIILENQIDKDVIEKIKDHIILHKEPEDYDFDSYKDYLKYYIHLKLIDVQCSNLIIDLSNPEFNILRTIELIDYTERFKRIRLKNLKCLESLINLNAVEILKTEISGMYPFPDYFGLFQFLKYLEISDSNWETLPSNGFASLKLLETLMLKKTKIRSIEKDAFKGLKYLKNLILKIGYTKTLEINMFSDLDNLKELSFDFFGITLIKTNAFKDLKNLETLSLSKNTIEQMDLNGLNCMKYLYLMGKRNKLLLDSNFFNNCLNLTPLKYLEYLSVTLNEDLYHNFNLIELPSLKYLRIKCFTVPILENNFKHLVTLQIEFIKKLEPCCFNKLNEIRNLILYFDDITKLAYIDSTYFNKLNNLDYLGTGSCNFSSYYLNIQTGECFVQLFDGKKKLNKRITSLINIKNEDVETDIYFGLSDETKNGIKYSESIKPFGWIISL</sequence>
<keyword evidence="2" id="KW-0732">Signal</keyword>
<dbReference type="SUPFAM" id="SSF52058">
    <property type="entry name" value="L domain-like"/>
    <property type="match status" value="1"/>
</dbReference>
<accession>A0A814IP56</accession>
<dbReference type="GO" id="GO:0031012">
    <property type="term" value="C:extracellular matrix"/>
    <property type="evidence" value="ECO:0007669"/>
    <property type="project" value="TreeGrafter"/>
</dbReference>
<gene>
    <name evidence="4" type="ORF">OXX778_LOCUS17634</name>
</gene>
<dbReference type="SMART" id="SM00369">
    <property type="entry name" value="LRR_TYP"/>
    <property type="match status" value="3"/>
</dbReference>
<evidence type="ECO:0000256" key="2">
    <source>
        <dbReference type="ARBA" id="ARBA00022729"/>
    </source>
</evidence>
<keyword evidence="3" id="KW-0677">Repeat</keyword>
<dbReference type="InterPro" id="IPR032675">
    <property type="entry name" value="LRR_dom_sf"/>
</dbReference>
<organism evidence="4 5">
    <name type="scientific">Brachionus calyciflorus</name>
    <dbReference type="NCBI Taxonomy" id="104777"/>
    <lineage>
        <taxon>Eukaryota</taxon>
        <taxon>Metazoa</taxon>
        <taxon>Spiralia</taxon>
        <taxon>Gnathifera</taxon>
        <taxon>Rotifera</taxon>
        <taxon>Eurotatoria</taxon>
        <taxon>Monogononta</taxon>
        <taxon>Pseudotrocha</taxon>
        <taxon>Ploima</taxon>
        <taxon>Brachionidae</taxon>
        <taxon>Brachionus</taxon>
    </lineage>
</organism>
<dbReference type="InterPro" id="IPR001611">
    <property type="entry name" value="Leu-rich_rpt"/>
</dbReference>
<dbReference type="PANTHER" id="PTHR24373">
    <property type="entry name" value="SLIT RELATED LEUCINE-RICH REPEAT NEURONAL PROTEIN"/>
    <property type="match status" value="1"/>
</dbReference>
<dbReference type="GO" id="GO:0005615">
    <property type="term" value="C:extracellular space"/>
    <property type="evidence" value="ECO:0007669"/>
    <property type="project" value="TreeGrafter"/>
</dbReference>